<proteinExistence type="predicted"/>
<protein>
    <submittedName>
        <fullName evidence="1">Uncharacterized protein</fullName>
    </submittedName>
</protein>
<organism evidence="1 2">
    <name type="scientific">Plasmodiophora brassicae</name>
    <name type="common">Clubroot disease agent</name>
    <dbReference type="NCBI Taxonomy" id="37360"/>
    <lineage>
        <taxon>Eukaryota</taxon>
        <taxon>Sar</taxon>
        <taxon>Rhizaria</taxon>
        <taxon>Endomyxa</taxon>
        <taxon>Phytomyxea</taxon>
        <taxon>Plasmodiophorida</taxon>
        <taxon>Plasmodiophoridae</taxon>
        <taxon>Plasmodiophora</taxon>
    </lineage>
</organism>
<evidence type="ECO:0000313" key="2">
    <source>
        <dbReference type="Proteomes" id="UP000290189"/>
    </source>
</evidence>
<dbReference type="Proteomes" id="UP000290189">
    <property type="component" value="Unassembled WGS sequence"/>
</dbReference>
<geneLocation type="mitochondrion" evidence="1"/>
<dbReference type="EMBL" id="OVEO01000010">
    <property type="protein sequence ID" value="SPQ98799.1"/>
    <property type="molecule type" value="Genomic_DNA"/>
</dbReference>
<accession>A0A3P3YFB0</accession>
<keyword evidence="1" id="KW-0496">Mitochondrion</keyword>
<gene>
    <name evidence="1" type="ORF">PLBR_LOCUS6014</name>
</gene>
<sequence length="105" mass="11970">MHIGPWREYRLASMLQQVEHEQLELLKKQRDLARANAATLLSDRNVGKTFVATSDGHQSEWRSVDHRDDPVHVLGVPAIARDDNEGRALLSWIDNLDLADVDLDF</sequence>
<evidence type="ECO:0000313" key="1">
    <source>
        <dbReference type="EMBL" id="SPQ98799.1"/>
    </source>
</evidence>
<dbReference type="AlphaFoldDB" id="A0A3P3YFB0"/>
<name>A0A3P3YFB0_PLABS</name>
<reference evidence="1 2" key="1">
    <citation type="submission" date="2018-03" db="EMBL/GenBank/DDBJ databases">
        <authorList>
            <person name="Fogelqvist J."/>
        </authorList>
    </citation>
    <scope>NUCLEOTIDE SEQUENCE [LARGE SCALE GENOMIC DNA]</scope>
</reference>